<comment type="caution">
    <text evidence="2">The sequence shown here is derived from an EMBL/GenBank/DDBJ whole genome shotgun (WGS) entry which is preliminary data.</text>
</comment>
<evidence type="ECO:0000313" key="2">
    <source>
        <dbReference type="EMBL" id="TGO02915.1"/>
    </source>
</evidence>
<protein>
    <recommendedName>
        <fullName evidence="4">Polysaccharide biosynthesis protein</fullName>
    </recommendedName>
</protein>
<keyword evidence="1" id="KW-1133">Transmembrane helix</keyword>
<feature type="transmembrane region" description="Helical" evidence="1">
    <location>
        <begin position="7"/>
        <end position="25"/>
    </location>
</feature>
<evidence type="ECO:0008006" key="4">
    <source>
        <dbReference type="Google" id="ProtNLM"/>
    </source>
</evidence>
<evidence type="ECO:0000313" key="3">
    <source>
        <dbReference type="Proteomes" id="UP000030428"/>
    </source>
</evidence>
<accession>A0A4E0QV27</accession>
<dbReference type="EMBL" id="JSZA02000061">
    <property type="protein sequence ID" value="TGO02915.1"/>
    <property type="molecule type" value="Genomic_DNA"/>
</dbReference>
<dbReference type="Proteomes" id="UP000030428">
    <property type="component" value="Unassembled WGS sequence"/>
</dbReference>
<name>A0A4E0QV27_9GAMM</name>
<feature type="non-terminal residue" evidence="2">
    <location>
        <position position="63"/>
    </location>
</feature>
<keyword evidence="1" id="KW-0472">Membrane</keyword>
<proteinExistence type="predicted"/>
<keyword evidence="3" id="KW-1185">Reference proteome</keyword>
<reference evidence="2 3" key="1">
    <citation type="journal article" date="2016" name="Front. Microbiol.">
        <title>Single-Cell (Meta-)Genomics of a Dimorphic Candidatus Thiomargarita nelsonii Reveals Genomic Plasticity.</title>
        <authorList>
            <person name="Flood B.E."/>
            <person name="Fliss P."/>
            <person name="Jones D.S."/>
            <person name="Dick G.J."/>
            <person name="Jain S."/>
            <person name="Kaster A.K."/>
            <person name="Winkel M."/>
            <person name="Mussmann M."/>
            <person name="Bailey J."/>
        </authorList>
    </citation>
    <scope>NUCLEOTIDE SEQUENCE [LARGE SCALE GENOMIC DNA]</scope>
    <source>
        <strain evidence="2">Hydrate Ridge</strain>
    </source>
</reference>
<dbReference type="AlphaFoldDB" id="A0A4E0QV27"/>
<gene>
    <name evidence="2" type="ORF">PN36_16480</name>
</gene>
<sequence length="63" mass="6961">MKSIKHIATGAIIQQVLSIIIFMILTRNLGAAGYGMVLGANLALTSQTLERLRLKHGEQLEQW</sequence>
<organism evidence="2 3">
    <name type="scientific">Candidatus Thiomargarita nelsonii</name>
    <dbReference type="NCBI Taxonomy" id="1003181"/>
    <lineage>
        <taxon>Bacteria</taxon>
        <taxon>Pseudomonadati</taxon>
        <taxon>Pseudomonadota</taxon>
        <taxon>Gammaproteobacteria</taxon>
        <taxon>Thiotrichales</taxon>
        <taxon>Thiotrichaceae</taxon>
        <taxon>Thiomargarita</taxon>
    </lineage>
</organism>
<evidence type="ECO:0000256" key="1">
    <source>
        <dbReference type="SAM" id="Phobius"/>
    </source>
</evidence>
<keyword evidence="1" id="KW-0812">Transmembrane</keyword>